<dbReference type="RefSeq" id="XP_004351840.1">
    <property type="nucleotide sequence ID" value="XM_004351788.1"/>
</dbReference>
<keyword evidence="1" id="KW-0812">Transmembrane</keyword>
<keyword evidence="3" id="KW-1185">Reference proteome</keyword>
<evidence type="ECO:0000313" key="2">
    <source>
        <dbReference type="EMBL" id="EGG15120.1"/>
    </source>
</evidence>
<evidence type="ECO:0000313" key="3">
    <source>
        <dbReference type="Proteomes" id="UP000007797"/>
    </source>
</evidence>
<reference evidence="3" key="1">
    <citation type="journal article" date="2011" name="Genome Res.">
        <title>Phylogeny-wide analysis of social amoeba genomes highlights ancient origins for complex intercellular communication.</title>
        <authorList>
            <person name="Heidel A.J."/>
            <person name="Lawal H.M."/>
            <person name="Felder M."/>
            <person name="Schilde C."/>
            <person name="Helps N.R."/>
            <person name="Tunggal B."/>
            <person name="Rivero F."/>
            <person name="John U."/>
            <person name="Schleicher M."/>
            <person name="Eichinger L."/>
            <person name="Platzer M."/>
            <person name="Noegel A.A."/>
            <person name="Schaap P."/>
            <person name="Gloeckner G."/>
        </authorList>
    </citation>
    <scope>NUCLEOTIDE SEQUENCE [LARGE SCALE GENOMIC DNA]</scope>
    <source>
        <strain evidence="3">SH3</strain>
    </source>
</reference>
<name>F4Q8V1_CACFS</name>
<dbReference type="KEGG" id="dfa:DFA_09944"/>
<protein>
    <submittedName>
        <fullName evidence="2">Uncharacterized protein</fullName>
    </submittedName>
</protein>
<dbReference type="EMBL" id="GL883026">
    <property type="protein sequence ID" value="EGG15120.1"/>
    <property type="molecule type" value="Genomic_DNA"/>
</dbReference>
<keyword evidence="1" id="KW-0472">Membrane</keyword>
<sequence length="153" mass="17547">MITVELLKTNHTVVFIGHLFSIIQTIALFLIPKGLWNELQPSLVEIVNREEEEEKEEEGSPSPSQLKVNTLSLLSLLSKYDSKKAKLETLVNEISSGVLSDDQYRSLFPDLLSMLPIIEKTEGEYFKKIVVALNKYLYKRESKLDARIHFTNH</sequence>
<feature type="transmembrane region" description="Helical" evidence="1">
    <location>
        <begin position="12"/>
        <end position="31"/>
    </location>
</feature>
<proteinExistence type="predicted"/>
<organism evidence="2 3">
    <name type="scientific">Cavenderia fasciculata</name>
    <name type="common">Slime mold</name>
    <name type="synonym">Dictyostelium fasciculatum</name>
    <dbReference type="NCBI Taxonomy" id="261658"/>
    <lineage>
        <taxon>Eukaryota</taxon>
        <taxon>Amoebozoa</taxon>
        <taxon>Evosea</taxon>
        <taxon>Eumycetozoa</taxon>
        <taxon>Dictyostelia</taxon>
        <taxon>Acytosteliales</taxon>
        <taxon>Cavenderiaceae</taxon>
        <taxon>Cavenderia</taxon>
    </lineage>
</organism>
<gene>
    <name evidence="2" type="ORF">DFA_09944</name>
</gene>
<accession>F4Q8V1</accession>
<keyword evidence="1" id="KW-1133">Transmembrane helix</keyword>
<dbReference type="GeneID" id="14867342"/>
<dbReference type="AlphaFoldDB" id="F4Q8V1"/>
<evidence type="ECO:0000256" key="1">
    <source>
        <dbReference type="SAM" id="Phobius"/>
    </source>
</evidence>
<dbReference type="Proteomes" id="UP000007797">
    <property type="component" value="Unassembled WGS sequence"/>
</dbReference>